<keyword evidence="2" id="KW-1133">Transmembrane helix</keyword>
<reference evidence="3" key="1">
    <citation type="submission" date="2020-11" db="EMBL/GenBank/DDBJ databases">
        <authorList>
            <person name="Tran Van P."/>
        </authorList>
    </citation>
    <scope>NUCLEOTIDE SEQUENCE</scope>
</reference>
<feature type="compositionally biased region" description="Acidic residues" evidence="1">
    <location>
        <begin position="358"/>
        <end position="367"/>
    </location>
</feature>
<accession>A0A7R9EV20</accession>
<feature type="compositionally biased region" description="Low complexity" evidence="1">
    <location>
        <begin position="289"/>
        <end position="298"/>
    </location>
</feature>
<organism evidence="3">
    <name type="scientific">Timema bartmani</name>
    <dbReference type="NCBI Taxonomy" id="61472"/>
    <lineage>
        <taxon>Eukaryota</taxon>
        <taxon>Metazoa</taxon>
        <taxon>Ecdysozoa</taxon>
        <taxon>Arthropoda</taxon>
        <taxon>Hexapoda</taxon>
        <taxon>Insecta</taxon>
        <taxon>Pterygota</taxon>
        <taxon>Neoptera</taxon>
        <taxon>Polyneoptera</taxon>
        <taxon>Phasmatodea</taxon>
        <taxon>Timematodea</taxon>
        <taxon>Timematoidea</taxon>
        <taxon>Timematidae</taxon>
        <taxon>Timema</taxon>
    </lineage>
</organism>
<feature type="region of interest" description="Disordered" evidence="1">
    <location>
        <begin position="349"/>
        <end position="369"/>
    </location>
</feature>
<evidence type="ECO:0000256" key="1">
    <source>
        <dbReference type="SAM" id="MobiDB-lite"/>
    </source>
</evidence>
<gene>
    <name evidence="3" type="ORF">TBIB3V08_LOCUS3362</name>
</gene>
<feature type="compositionally biased region" description="Basic and acidic residues" evidence="1">
    <location>
        <begin position="277"/>
        <end position="288"/>
    </location>
</feature>
<keyword evidence="2" id="KW-0812">Transmembrane</keyword>
<dbReference type="AlphaFoldDB" id="A0A7R9EV20"/>
<sequence>MLVGSLQELPDKINQWDVYPIIGMRGGDDYEIYHDMDLIEVLWKQDVDLGFSLDLFTPPKSPMLDEKPDKEHEPQDELEKLKALQASAAATEAAEKRRTNIMEVMSLWPAFPRRHHQVGSRAKDPTFGSMAWKPNKNRGWEEPKVGLGESAIILRKDGKPPRVQAFGIEHLPSGNPCLNNPWLLALLLFVVDSVAAIVPSPCDLILLGLREGECVLKPSIGDVLSDPSSVEELRNSSNTAVPGEQPSALIDLPLFSLEEALQLVGLDEESTQQNTPSDKESFAEEHKAAPPVVVVPSTSEEEGEEKVEKQQQVESDEEPSLLSDMIQTAQFHHPHPHPRAFQAFYKTEPAPAGNSRVDDDDEEDQDNDSLMGQFTLPIASYTTFLVAAASVAAATGRHKKNIKKTNVRKGIQRRKPQQDT</sequence>
<evidence type="ECO:0000256" key="2">
    <source>
        <dbReference type="SAM" id="Phobius"/>
    </source>
</evidence>
<feature type="region of interest" description="Disordered" evidence="1">
    <location>
        <begin position="267"/>
        <end position="320"/>
    </location>
</feature>
<feature type="region of interest" description="Disordered" evidence="1">
    <location>
        <begin position="395"/>
        <end position="420"/>
    </location>
</feature>
<feature type="compositionally biased region" description="Basic residues" evidence="1">
    <location>
        <begin position="396"/>
        <end position="420"/>
    </location>
</feature>
<proteinExistence type="predicted"/>
<evidence type="ECO:0000313" key="3">
    <source>
        <dbReference type="EMBL" id="CAD7440876.1"/>
    </source>
</evidence>
<feature type="transmembrane region" description="Helical" evidence="2">
    <location>
        <begin position="374"/>
        <end position="394"/>
    </location>
</feature>
<protein>
    <submittedName>
        <fullName evidence="3">Uncharacterized protein</fullName>
    </submittedName>
</protein>
<dbReference type="EMBL" id="OD565106">
    <property type="protein sequence ID" value="CAD7440876.1"/>
    <property type="molecule type" value="Genomic_DNA"/>
</dbReference>
<name>A0A7R9EV20_9NEOP</name>
<keyword evidence="2" id="KW-0472">Membrane</keyword>